<dbReference type="AlphaFoldDB" id="A0AAN8PLH3"/>
<organism evidence="2 3">
    <name type="scientific">Polyplax serrata</name>
    <name type="common">Common mouse louse</name>
    <dbReference type="NCBI Taxonomy" id="468196"/>
    <lineage>
        <taxon>Eukaryota</taxon>
        <taxon>Metazoa</taxon>
        <taxon>Ecdysozoa</taxon>
        <taxon>Arthropoda</taxon>
        <taxon>Hexapoda</taxon>
        <taxon>Insecta</taxon>
        <taxon>Pterygota</taxon>
        <taxon>Neoptera</taxon>
        <taxon>Paraneoptera</taxon>
        <taxon>Psocodea</taxon>
        <taxon>Troctomorpha</taxon>
        <taxon>Phthiraptera</taxon>
        <taxon>Anoplura</taxon>
        <taxon>Polyplacidae</taxon>
        <taxon>Polyplax</taxon>
    </lineage>
</organism>
<protein>
    <submittedName>
        <fullName evidence="2">Uncharacterized protein</fullName>
    </submittedName>
</protein>
<evidence type="ECO:0000256" key="1">
    <source>
        <dbReference type="SAM" id="MobiDB-lite"/>
    </source>
</evidence>
<feature type="compositionally biased region" description="Polar residues" evidence="1">
    <location>
        <begin position="10"/>
        <end position="19"/>
    </location>
</feature>
<name>A0AAN8PLH3_POLSC</name>
<feature type="region of interest" description="Disordered" evidence="1">
    <location>
        <begin position="1"/>
        <end position="74"/>
    </location>
</feature>
<proteinExistence type="predicted"/>
<accession>A0AAN8PLH3</accession>
<gene>
    <name evidence="2" type="ORF">RUM43_007056</name>
</gene>
<sequence length="95" mass="10976">MVEYTEEELLTQSPTSESPGFQGIRRKEAGKKEKRKKGVVSKSFLTSERKEETSDGGKPNDRRLRSLREKNSMTHIKITLNIHGTRWGENQWDEA</sequence>
<feature type="compositionally biased region" description="Basic and acidic residues" evidence="1">
    <location>
        <begin position="47"/>
        <end position="72"/>
    </location>
</feature>
<reference evidence="2 3" key="1">
    <citation type="submission" date="2023-10" db="EMBL/GenBank/DDBJ databases">
        <title>Genomes of two closely related lineages of the louse Polyplax serrata with different host specificities.</title>
        <authorList>
            <person name="Martinu J."/>
            <person name="Tarabai H."/>
            <person name="Stefka J."/>
            <person name="Hypsa V."/>
        </authorList>
    </citation>
    <scope>NUCLEOTIDE SEQUENCE [LARGE SCALE GENOMIC DNA]</scope>
    <source>
        <strain evidence="2">HR10_N</strain>
    </source>
</reference>
<dbReference type="Proteomes" id="UP001372834">
    <property type="component" value="Unassembled WGS sequence"/>
</dbReference>
<evidence type="ECO:0000313" key="2">
    <source>
        <dbReference type="EMBL" id="KAK6638787.1"/>
    </source>
</evidence>
<comment type="caution">
    <text evidence="2">The sequence shown here is derived from an EMBL/GenBank/DDBJ whole genome shotgun (WGS) entry which is preliminary data.</text>
</comment>
<evidence type="ECO:0000313" key="3">
    <source>
        <dbReference type="Proteomes" id="UP001372834"/>
    </source>
</evidence>
<dbReference type="EMBL" id="JAWJWE010000003">
    <property type="protein sequence ID" value="KAK6638787.1"/>
    <property type="molecule type" value="Genomic_DNA"/>
</dbReference>